<dbReference type="PANTHER" id="PTHR11592:SF78">
    <property type="entry name" value="GLUTATHIONE PEROXIDASE"/>
    <property type="match status" value="1"/>
</dbReference>
<dbReference type="FunFam" id="3.40.30.10:FF:000010">
    <property type="entry name" value="Glutathione peroxidase"/>
    <property type="match status" value="1"/>
</dbReference>
<comment type="similarity">
    <text evidence="1 4">Belongs to the glutathione peroxidase family.</text>
</comment>
<dbReference type="GO" id="GO:0004601">
    <property type="term" value="F:peroxidase activity"/>
    <property type="evidence" value="ECO:0007669"/>
    <property type="project" value="UniProtKB-KW"/>
</dbReference>
<dbReference type="PRINTS" id="PR01011">
    <property type="entry name" value="GLUTPROXDASE"/>
</dbReference>
<dbReference type="eggNOG" id="COG0386">
    <property type="taxonomic scope" value="Bacteria"/>
</dbReference>
<dbReference type="KEGG" id="ccz:CCALI_01091"/>
<dbReference type="InterPro" id="IPR036249">
    <property type="entry name" value="Thioredoxin-like_sf"/>
</dbReference>
<reference evidence="7" key="1">
    <citation type="submission" date="2013-03" db="EMBL/GenBank/DDBJ databases">
        <title>Genome sequence of Chthonomonas calidirosea, the first sequenced genome from the Armatimonadetes phylum (formally candidate division OP10).</title>
        <authorList>
            <person name="Lee K.C.Y."/>
            <person name="Morgan X.C."/>
            <person name="Dunfield P.F."/>
            <person name="Tamas I."/>
            <person name="Houghton K.M."/>
            <person name="Vyssotski M."/>
            <person name="Ryan J.L.J."/>
            <person name="Lagutin K."/>
            <person name="McDonald I.R."/>
            <person name="Stott M.B."/>
        </authorList>
    </citation>
    <scope>NUCLEOTIDE SEQUENCE [LARGE SCALE GENOMIC DNA]</scope>
    <source>
        <strain evidence="7">DSM 23976 / ICMP 18418 / T49</strain>
    </source>
</reference>
<evidence type="ECO:0000256" key="2">
    <source>
        <dbReference type="ARBA" id="ARBA00022559"/>
    </source>
</evidence>
<accession>S0ETT4</accession>
<keyword evidence="7" id="KW-1185">Reference proteome</keyword>
<proteinExistence type="inferred from homology"/>
<dbReference type="SUPFAM" id="SSF52833">
    <property type="entry name" value="Thioredoxin-like"/>
    <property type="match status" value="1"/>
</dbReference>
<dbReference type="PROSITE" id="PS51355">
    <property type="entry name" value="GLUTATHIONE_PEROXID_3"/>
    <property type="match status" value="1"/>
</dbReference>
<organism evidence="6 7">
    <name type="scientific">Chthonomonas calidirosea (strain DSM 23976 / ICMP 18418 / T49)</name>
    <dbReference type="NCBI Taxonomy" id="1303518"/>
    <lineage>
        <taxon>Bacteria</taxon>
        <taxon>Bacillati</taxon>
        <taxon>Armatimonadota</taxon>
        <taxon>Chthonomonadia</taxon>
        <taxon>Chthonomonadales</taxon>
        <taxon>Chthonomonadaceae</taxon>
        <taxon>Chthonomonas</taxon>
    </lineage>
</organism>
<dbReference type="FunCoup" id="S0ETT4">
    <property type="interactions" value="261"/>
</dbReference>
<feature type="signal peptide" evidence="5">
    <location>
        <begin position="1"/>
        <end position="26"/>
    </location>
</feature>
<dbReference type="HOGENOM" id="CLU_1029334_0_0_0"/>
<evidence type="ECO:0000256" key="4">
    <source>
        <dbReference type="RuleBase" id="RU000499"/>
    </source>
</evidence>
<evidence type="ECO:0000313" key="7">
    <source>
        <dbReference type="Proteomes" id="UP000014227"/>
    </source>
</evidence>
<name>S0ETT4_CHTCT</name>
<dbReference type="Pfam" id="PF00255">
    <property type="entry name" value="GSHPx"/>
    <property type="match status" value="1"/>
</dbReference>
<feature type="chain" id="PRO_5004485747" description="Glutathione peroxidase" evidence="5">
    <location>
        <begin position="27"/>
        <end position="270"/>
    </location>
</feature>
<dbReference type="STRING" id="454171.CP488_00065"/>
<dbReference type="CDD" id="cd00340">
    <property type="entry name" value="GSH_Peroxidase"/>
    <property type="match status" value="1"/>
</dbReference>
<dbReference type="InParanoid" id="S0ETT4"/>
<sequence length="270" mass="29828">MIRTLRWLPALCVGLLLLGLGSQAHATPAFAKKENKPCVYCHVVPGGPRNFRGLYYATHNHSFADFDNEYEAKLAGVSPDAMGPDAKPTVADYPNVHVDVPPVLRFVMKDIDGNNVNLARYVGKVILIVNTASLCGNTPQYAALEQLYEKYKDKGFVILGFPSNDFGHQEPGDNQQIKQFCTSKYHVTFPMFSKIDVKGDTQAPLYKFLTDKETDPKFGGPIEWNFAKFLISRSGEIVARFPAGLSPAKPEVVAAIEHQLEQPAPSENTN</sequence>
<dbReference type="InterPro" id="IPR029759">
    <property type="entry name" value="GPX_AS"/>
</dbReference>
<dbReference type="RefSeq" id="WP_016482461.1">
    <property type="nucleotide sequence ID" value="NC_021487.1"/>
</dbReference>
<dbReference type="EMBL" id="HF951689">
    <property type="protein sequence ID" value="CCW34913.1"/>
    <property type="molecule type" value="Genomic_DNA"/>
</dbReference>
<evidence type="ECO:0000256" key="5">
    <source>
        <dbReference type="SAM" id="SignalP"/>
    </source>
</evidence>
<evidence type="ECO:0000256" key="3">
    <source>
        <dbReference type="ARBA" id="ARBA00023002"/>
    </source>
</evidence>
<dbReference type="GO" id="GO:0034599">
    <property type="term" value="P:cellular response to oxidative stress"/>
    <property type="evidence" value="ECO:0007669"/>
    <property type="project" value="TreeGrafter"/>
</dbReference>
<dbReference type="PANTHER" id="PTHR11592">
    <property type="entry name" value="GLUTATHIONE PEROXIDASE"/>
    <property type="match status" value="1"/>
</dbReference>
<dbReference type="AlphaFoldDB" id="S0ETT4"/>
<dbReference type="InterPro" id="IPR000889">
    <property type="entry name" value="Glutathione_peroxidase"/>
</dbReference>
<gene>
    <name evidence="6" type="ORF">CCALI_01091</name>
</gene>
<dbReference type="PATRIC" id="fig|1303518.3.peg.1111"/>
<protein>
    <recommendedName>
        <fullName evidence="4">Glutathione peroxidase</fullName>
    </recommendedName>
</protein>
<evidence type="ECO:0000256" key="1">
    <source>
        <dbReference type="ARBA" id="ARBA00006926"/>
    </source>
</evidence>
<keyword evidence="2 4" id="KW-0575">Peroxidase</keyword>
<dbReference type="Proteomes" id="UP000014227">
    <property type="component" value="Chromosome I"/>
</dbReference>
<keyword evidence="3 4" id="KW-0560">Oxidoreductase</keyword>
<evidence type="ECO:0000313" key="6">
    <source>
        <dbReference type="EMBL" id="CCW34913.1"/>
    </source>
</evidence>
<keyword evidence="5" id="KW-0732">Signal</keyword>
<dbReference type="Gene3D" id="3.40.30.10">
    <property type="entry name" value="Glutaredoxin"/>
    <property type="match status" value="1"/>
</dbReference>
<dbReference type="PROSITE" id="PS00460">
    <property type="entry name" value="GLUTATHIONE_PEROXID_1"/>
    <property type="match status" value="1"/>
</dbReference>